<keyword evidence="3" id="KW-0813">Transport</keyword>
<dbReference type="EMBL" id="HACA01012767">
    <property type="protein sequence ID" value="CDW30128.1"/>
    <property type="molecule type" value="Transcribed_RNA"/>
</dbReference>
<feature type="transmembrane region" description="Helical" evidence="12">
    <location>
        <begin position="181"/>
        <end position="203"/>
    </location>
</feature>
<dbReference type="PANTHER" id="PTHR42985:SF40">
    <property type="entry name" value="LD47995P-RELATED"/>
    <property type="match status" value="1"/>
</dbReference>
<comment type="similarity">
    <text evidence="2 11">Belongs to the sodium:solute symporter (SSF) (TC 2.A.21) family.</text>
</comment>
<evidence type="ECO:0000256" key="5">
    <source>
        <dbReference type="ARBA" id="ARBA00022692"/>
    </source>
</evidence>
<proteinExistence type="inferred from homology"/>
<dbReference type="Gene3D" id="1.20.1730.10">
    <property type="entry name" value="Sodium/glucose cotransporter"/>
    <property type="match status" value="1"/>
</dbReference>
<evidence type="ECO:0000256" key="8">
    <source>
        <dbReference type="ARBA" id="ARBA00023065"/>
    </source>
</evidence>
<feature type="transmembrane region" description="Helical" evidence="12">
    <location>
        <begin position="237"/>
        <end position="254"/>
    </location>
</feature>
<organism evidence="13">
    <name type="scientific">Lepeophtheirus salmonis</name>
    <name type="common">Salmon louse</name>
    <name type="synonym">Caligus salmonis</name>
    <dbReference type="NCBI Taxonomy" id="72036"/>
    <lineage>
        <taxon>Eukaryota</taxon>
        <taxon>Metazoa</taxon>
        <taxon>Ecdysozoa</taxon>
        <taxon>Arthropoda</taxon>
        <taxon>Crustacea</taxon>
        <taxon>Multicrustacea</taxon>
        <taxon>Hexanauplia</taxon>
        <taxon>Copepoda</taxon>
        <taxon>Siphonostomatoida</taxon>
        <taxon>Caligidae</taxon>
        <taxon>Lepeophtheirus</taxon>
    </lineage>
</organism>
<feature type="transmembrane region" description="Helical" evidence="12">
    <location>
        <begin position="155"/>
        <end position="174"/>
    </location>
</feature>
<feature type="transmembrane region" description="Helical" evidence="12">
    <location>
        <begin position="497"/>
        <end position="518"/>
    </location>
</feature>
<feature type="transmembrane region" description="Helical" evidence="12">
    <location>
        <begin position="435"/>
        <end position="453"/>
    </location>
</feature>
<feature type="transmembrane region" description="Helical" evidence="12">
    <location>
        <begin position="329"/>
        <end position="356"/>
    </location>
</feature>
<feature type="transmembrane region" description="Helical" evidence="12">
    <location>
        <begin position="6"/>
        <end position="26"/>
    </location>
</feature>
<dbReference type="InterPro" id="IPR001734">
    <property type="entry name" value="Na/solute_symporter"/>
</dbReference>
<keyword evidence="9 12" id="KW-0472">Membrane</keyword>
<dbReference type="PANTHER" id="PTHR42985">
    <property type="entry name" value="SODIUM-COUPLED MONOCARBOXYLATE TRANSPORTER"/>
    <property type="match status" value="1"/>
</dbReference>
<dbReference type="CDD" id="cd11492">
    <property type="entry name" value="SLC5sbd_NIS-SMVT"/>
    <property type="match status" value="1"/>
</dbReference>
<accession>A0A0K2TVP7</accession>
<keyword evidence="5 12" id="KW-0812">Transmembrane</keyword>
<dbReference type="NCBIfam" id="TIGR00813">
    <property type="entry name" value="sss"/>
    <property type="match status" value="1"/>
</dbReference>
<dbReference type="EMBL" id="HACA01012766">
    <property type="protein sequence ID" value="CDW30127.1"/>
    <property type="molecule type" value="Transcribed_RNA"/>
</dbReference>
<dbReference type="OrthoDB" id="6132759at2759"/>
<keyword evidence="10" id="KW-0739">Sodium transport</keyword>
<feature type="transmembrane region" description="Helical" evidence="12">
    <location>
        <begin position="80"/>
        <end position="100"/>
    </location>
</feature>
<evidence type="ECO:0000256" key="2">
    <source>
        <dbReference type="ARBA" id="ARBA00006434"/>
    </source>
</evidence>
<comment type="subcellular location">
    <subcellularLocation>
        <location evidence="1">Cell membrane</location>
        <topology evidence="1">Multi-pass membrane protein</topology>
    </subcellularLocation>
</comment>
<evidence type="ECO:0000256" key="7">
    <source>
        <dbReference type="ARBA" id="ARBA00023053"/>
    </source>
</evidence>
<dbReference type="GO" id="GO:0006814">
    <property type="term" value="P:sodium ion transport"/>
    <property type="evidence" value="ECO:0007669"/>
    <property type="project" value="UniProtKB-KW"/>
</dbReference>
<evidence type="ECO:0000256" key="9">
    <source>
        <dbReference type="ARBA" id="ARBA00023136"/>
    </source>
</evidence>
<sequence length="541" mass="59601">MEGLGIADYIVFVFMLLISGSIGIYYRFSGGKQKTTEEYIHGSQSMGMIPVAFSLMASFMSAITLLGVSNENYTFGTQFTIINFGYIISTPVCAYLYLPVFYRLKCNSVYEYLEKRFEGKIIRLVASLAFTLQAIMYMGIVLYAPALSLSAITGISYIGSLIAVGVCCTIYSTLGGIKAVLITDVFQSLMMFGSLIAVIIIGVNKVGGITNIYEASLDGDRIEFFNMSVDPTVRHTFWTQLIGGIFTAITIYGVNQSQVQRLLTIGSLKRSQGSLWIQWPIMASLSFLTSFAGLTMYTYYKDCDPVQSKRIPRGDQLLALFVMDTMSNYYGITGLFVAGIFSGSLSTVSSSINSLAAVSLEDYIKPLVKVPPKMETLVLKFLVLFYGVLSIILAFLCEFLPSGILQASLTIFGIVGGPLLGLFTLGIFTRRGNEIGALIGLISSLALLIWMAFGGPRPKIDSLPVSIDGCPMNITTHLLSQTKHTSEEYFYLYEISYAWYSTIGAIWAFVVGYVVSLFTQKCSKVETQSKYLFQWKNSSLK</sequence>
<evidence type="ECO:0000256" key="10">
    <source>
        <dbReference type="ARBA" id="ARBA00023201"/>
    </source>
</evidence>
<evidence type="ECO:0000256" key="4">
    <source>
        <dbReference type="ARBA" id="ARBA00022475"/>
    </source>
</evidence>
<dbReference type="GO" id="GO:0005886">
    <property type="term" value="C:plasma membrane"/>
    <property type="evidence" value="ECO:0007669"/>
    <property type="project" value="UniProtKB-SubCell"/>
</dbReference>
<feature type="transmembrane region" description="Helical" evidence="12">
    <location>
        <begin position="47"/>
        <end position="68"/>
    </location>
</feature>
<dbReference type="AlphaFoldDB" id="A0A0K2TVP7"/>
<keyword evidence="8" id="KW-0406">Ion transport</keyword>
<keyword evidence="6 12" id="KW-1133">Transmembrane helix</keyword>
<evidence type="ECO:0000256" key="1">
    <source>
        <dbReference type="ARBA" id="ARBA00004651"/>
    </source>
</evidence>
<dbReference type="InterPro" id="IPR051163">
    <property type="entry name" value="Sodium:Solute_Symporter_SSF"/>
</dbReference>
<dbReference type="InterPro" id="IPR038377">
    <property type="entry name" value="Na/Glc_symporter_sf"/>
</dbReference>
<dbReference type="Pfam" id="PF00474">
    <property type="entry name" value="SSF"/>
    <property type="match status" value="1"/>
</dbReference>
<feature type="transmembrane region" description="Helical" evidence="12">
    <location>
        <begin position="408"/>
        <end position="428"/>
    </location>
</feature>
<keyword evidence="4" id="KW-1003">Cell membrane</keyword>
<evidence type="ECO:0000256" key="11">
    <source>
        <dbReference type="RuleBase" id="RU362091"/>
    </source>
</evidence>
<evidence type="ECO:0000256" key="6">
    <source>
        <dbReference type="ARBA" id="ARBA00022989"/>
    </source>
</evidence>
<dbReference type="PROSITE" id="PS50283">
    <property type="entry name" value="NA_SOLUT_SYMP_3"/>
    <property type="match status" value="1"/>
</dbReference>
<evidence type="ECO:0000256" key="12">
    <source>
        <dbReference type="SAM" id="Phobius"/>
    </source>
</evidence>
<feature type="transmembrane region" description="Helical" evidence="12">
    <location>
        <begin position="377"/>
        <end position="396"/>
    </location>
</feature>
<reference evidence="13" key="1">
    <citation type="submission" date="2014-05" db="EMBL/GenBank/DDBJ databases">
        <authorList>
            <person name="Chronopoulou M."/>
        </authorList>
    </citation>
    <scope>NUCLEOTIDE SEQUENCE</scope>
    <source>
        <tissue evidence="13">Whole organism</tissue>
    </source>
</reference>
<evidence type="ECO:0000256" key="3">
    <source>
        <dbReference type="ARBA" id="ARBA00022448"/>
    </source>
</evidence>
<evidence type="ECO:0000313" key="13">
    <source>
        <dbReference type="EMBL" id="CDW30128.1"/>
    </source>
</evidence>
<protein>
    <submittedName>
        <fullName evidence="13">Sodium/solute symporterlike [Tribolium castaneum]</fullName>
    </submittedName>
</protein>
<feature type="transmembrane region" description="Helical" evidence="12">
    <location>
        <begin position="275"/>
        <end position="300"/>
    </location>
</feature>
<feature type="transmembrane region" description="Helical" evidence="12">
    <location>
        <begin position="121"/>
        <end position="143"/>
    </location>
</feature>
<dbReference type="GO" id="GO:0015293">
    <property type="term" value="F:symporter activity"/>
    <property type="evidence" value="ECO:0007669"/>
    <property type="project" value="TreeGrafter"/>
</dbReference>
<name>A0A0K2TVP7_LEPSM</name>
<keyword evidence="7" id="KW-0915">Sodium</keyword>